<protein>
    <submittedName>
        <fullName evidence="1">Uncharacterized protein</fullName>
    </submittedName>
</protein>
<sequence>MTQSKKIDILTIKYKVPIRYEEIGKFRGALLHEVGVEEDLFHNHKGDGFHYRYPLIQYKRIGGSAGLMILGEANRAMVGLSKTFGKSIRVGDRREVLEVDFMRSKTLTVRMGKKMFTYKLLNWMGLNSENYQHFQEIEDIEEKVAFLEQILCGQILAFCYGIDYDPPMQLKVEFLEIERDKVVPYKGQTMQAFDLIFRTNIFLPNHIGLGKGVSIGMGTVEEV</sequence>
<dbReference type="Proteomes" id="UP000826212">
    <property type="component" value="Chromosome"/>
</dbReference>
<proteinExistence type="predicted"/>
<evidence type="ECO:0000313" key="2">
    <source>
        <dbReference type="Proteomes" id="UP000826212"/>
    </source>
</evidence>
<organism evidence="1 2">
    <name type="scientific">Halosquirtibacter laminarini</name>
    <dbReference type="NCBI Taxonomy" id="3374600"/>
    <lineage>
        <taxon>Bacteria</taxon>
        <taxon>Pseudomonadati</taxon>
        <taxon>Bacteroidota</taxon>
        <taxon>Bacteroidia</taxon>
        <taxon>Marinilabiliales</taxon>
        <taxon>Prolixibacteraceae</taxon>
        <taxon>Halosquirtibacter</taxon>
    </lineage>
</organism>
<accession>A0AC61NIE7</accession>
<gene>
    <name evidence="1" type="ORF">K4L44_06550</name>
</gene>
<keyword evidence="2" id="KW-1185">Reference proteome</keyword>
<evidence type="ECO:0000313" key="1">
    <source>
        <dbReference type="EMBL" id="QZE15486.1"/>
    </source>
</evidence>
<name>A0AC61NIE7_9BACT</name>
<dbReference type="EMBL" id="CP081303">
    <property type="protein sequence ID" value="QZE15486.1"/>
    <property type="molecule type" value="Genomic_DNA"/>
</dbReference>
<reference evidence="1" key="1">
    <citation type="submission" date="2021-08" db="EMBL/GenBank/DDBJ databases">
        <title>Novel anaerobic bacterium isolated from sea squirt in East Sea, Republic of Korea.</title>
        <authorList>
            <person name="Nguyen T.H."/>
            <person name="Li Z."/>
            <person name="Lee Y.-J."/>
            <person name="Ko J."/>
            <person name="Kim S.-G."/>
        </authorList>
    </citation>
    <scope>NUCLEOTIDE SEQUENCE</scope>
    <source>
        <strain evidence="1">KCTC 25031</strain>
    </source>
</reference>